<feature type="region of interest" description="Disordered" evidence="5">
    <location>
        <begin position="472"/>
        <end position="507"/>
    </location>
</feature>
<feature type="domain" description="NADP-dependent oxidoreductase" evidence="6">
    <location>
        <begin position="2"/>
        <end position="64"/>
    </location>
</feature>
<evidence type="ECO:0000256" key="4">
    <source>
        <dbReference type="SAM" id="Coils"/>
    </source>
</evidence>
<feature type="compositionally biased region" description="Basic residues" evidence="5">
    <location>
        <begin position="292"/>
        <end position="305"/>
    </location>
</feature>
<evidence type="ECO:0000256" key="5">
    <source>
        <dbReference type="SAM" id="MobiDB-lite"/>
    </source>
</evidence>
<feature type="region of interest" description="Disordered" evidence="5">
    <location>
        <begin position="284"/>
        <end position="319"/>
    </location>
</feature>
<evidence type="ECO:0000256" key="3">
    <source>
        <dbReference type="ARBA" id="ARBA00023002"/>
    </source>
</evidence>
<feature type="domain" description="NADP-dependent oxidoreductase" evidence="6">
    <location>
        <begin position="163"/>
        <end position="252"/>
    </location>
</feature>
<dbReference type="InterPro" id="IPR023210">
    <property type="entry name" value="NADP_OxRdtase_dom"/>
</dbReference>
<proteinExistence type="inferred from homology"/>
<feature type="compositionally biased region" description="Polar residues" evidence="5">
    <location>
        <begin position="721"/>
        <end position="745"/>
    </location>
</feature>
<comment type="caution">
    <text evidence="7">The sequence shown here is derived from an EMBL/GenBank/DDBJ whole genome shotgun (WGS) entry which is preliminary data.</text>
</comment>
<feature type="region of interest" description="Disordered" evidence="5">
    <location>
        <begin position="96"/>
        <end position="131"/>
    </location>
</feature>
<comment type="similarity">
    <text evidence="1">Belongs to the shaker potassium channel beta subunit family.</text>
</comment>
<evidence type="ECO:0000256" key="2">
    <source>
        <dbReference type="ARBA" id="ARBA00022857"/>
    </source>
</evidence>
<feature type="region of interest" description="Disordered" evidence="5">
    <location>
        <begin position="659"/>
        <end position="761"/>
    </location>
</feature>
<dbReference type="SUPFAM" id="SSF51430">
    <property type="entry name" value="NAD(P)-linked oxidoreductase"/>
    <property type="match status" value="4"/>
</dbReference>
<feature type="domain" description="NADP-dependent oxidoreductase" evidence="6">
    <location>
        <begin position="539"/>
        <end position="628"/>
    </location>
</feature>
<organism evidence="7 8">
    <name type="scientific">Brassica napus</name>
    <name type="common">Rape</name>
    <dbReference type="NCBI Taxonomy" id="3708"/>
    <lineage>
        <taxon>Eukaryota</taxon>
        <taxon>Viridiplantae</taxon>
        <taxon>Streptophyta</taxon>
        <taxon>Embryophyta</taxon>
        <taxon>Tracheophyta</taxon>
        <taxon>Spermatophyta</taxon>
        <taxon>Magnoliopsida</taxon>
        <taxon>eudicotyledons</taxon>
        <taxon>Gunneridae</taxon>
        <taxon>Pentapetalae</taxon>
        <taxon>rosids</taxon>
        <taxon>malvids</taxon>
        <taxon>Brassicales</taxon>
        <taxon>Brassicaceae</taxon>
        <taxon>Brassiceae</taxon>
        <taxon>Brassica</taxon>
    </lineage>
</organism>
<feature type="domain" description="NADP-dependent oxidoreductase" evidence="6">
    <location>
        <begin position="351"/>
        <end position="440"/>
    </location>
</feature>
<keyword evidence="2" id="KW-0521">NADP</keyword>
<accession>A0ABQ8A4R0</accession>
<feature type="compositionally biased region" description="Basic residues" evidence="5">
    <location>
        <begin position="668"/>
        <end position="681"/>
    </location>
</feature>
<dbReference type="PANTHER" id="PTHR43150">
    <property type="entry name" value="HYPERKINETIC, ISOFORM M"/>
    <property type="match status" value="1"/>
</dbReference>
<gene>
    <name evidence="7" type="ORF">HID58_063567</name>
</gene>
<evidence type="ECO:0000313" key="8">
    <source>
        <dbReference type="Proteomes" id="UP000824890"/>
    </source>
</evidence>
<dbReference type="InterPro" id="IPR005399">
    <property type="entry name" value="K_chnl_volt-dep_bsu_KCNAB-rel"/>
</dbReference>
<name>A0ABQ8A4R0_BRANA</name>
<keyword evidence="8" id="KW-1185">Reference proteome</keyword>
<reference evidence="7 8" key="1">
    <citation type="submission" date="2021-05" db="EMBL/GenBank/DDBJ databases">
        <title>Genome Assembly of Synthetic Allotetraploid Brassica napus Reveals Homoeologous Exchanges between Subgenomes.</title>
        <authorList>
            <person name="Davis J.T."/>
        </authorList>
    </citation>
    <scope>NUCLEOTIDE SEQUENCE [LARGE SCALE GENOMIC DNA]</scope>
    <source>
        <strain evidence="8">cv. Da-Ae</strain>
        <tissue evidence="7">Seedling</tissue>
    </source>
</reference>
<evidence type="ECO:0000256" key="1">
    <source>
        <dbReference type="ARBA" id="ARBA00006515"/>
    </source>
</evidence>
<dbReference type="Gene3D" id="3.20.20.100">
    <property type="entry name" value="NADP-dependent oxidoreductase domain"/>
    <property type="match status" value="4"/>
</dbReference>
<evidence type="ECO:0000313" key="7">
    <source>
        <dbReference type="EMBL" id="KAH0887471.1"/>
    </source>
</evidence>
<evidence type="ECO:0000259" key="6">
    <source>
        <dbReference type="Pfam" id="PF00248"/>
    </source>
</evidence>
<dbReference type="InterPro" id="IPR036812">
    <property type="entry name" value="NAD(P)_OxRdtase_dom_sf"/>
</dbReference>
<dbReference type="EMBL" id="JAGKQM010000014">
    <property type="protein sequence ID" value="KAH0887471.1"/>
    <property type="molecule type" value="Genomic_DNA"/>
</dbReference>
<dbReference type="Proteomes" id="UP000824890">
    <property type="component" value="Unassembled WGS sequence"/>
</dbReference>
<protein>
    <recommendedName>
        <fullName evidence="6">NADP-dependent oxidoreductase domain-containing protein</fullName>
    </recommendedName>
</protein>
<dbReference type="PANTHER" id="PTHR43150:SF2">
    <property type="entry name" value="HYPERKINETIC, ISOFORM M"/>
    <property type="match status" value="1"/>
</dbReference>
<keyword evidence="4" id="KW-0175">Coiled coil</keyword>
<dbReference type="Pfam" id="PF00248">
    <property type="entry name" value="Aldo_ket_red"/>
    <property type="match status" value="4"/>
</dbReference>
<sequence length="841" mass="93638">MGLAIRELDWRRSDIVVSTKIFWGGPGPNDKGFSRKHIIEGTKASLKRLDMDYVDVLYCHRVPEIEIKSSSFRSFSVNVFRRFYYGTSQWFCDSKTTGPQGQYKPRKSSKKSGKKHEPKPDTGGVSDEAEAPSDVAVGGASSHVNIGIYEDPSDFRDRNLIPRRCCHDHGVNFFDNAEVYANGRAEKIMGLAIRELDWRRSDIVVSTKIFWGGPGPNDKGFSRKHIIEGTKASLKRLDMDYVDVLYCHRVPEIEIKSSSFRSFSVNVFRRFYYGTSQWFCDSKTTGPQGQYKPRKSSKKSGKKHEPKPDTGGVSDEAEAPSDVAVGGASSHVNIGIYEDPSDFRDRNLIPRRCCHDHGVNFFDNAEVYANGRAEKIMGLAIRELDWRRSDIVVSTKIFWGGPGPNDKGFSRKHIIEGTKASLKRLDMDYVDVLYCHRVPEIEIKSSSFRSFSVNVFRRFYYGTSQWFCDSKTTGPQGQYKPRKSSKKSGKKHEPKPDTGGVSDEAEAPSDVAVGGASSHVNIGIYEDPSDFRDRNLIPRRCCHDHGVNFFDNAEVYANGRAEKIMGLAIRELDWRRSDIVVSTKIFWGGPGPNDKGFSRKHIIEGTKASLKRLDMDYVDVLYCHRVPEIEIKSSSFRSFSVNVFRRFYYGTSQWFCDSKTTGPQGQYKPRKSSKKSGKKHEPKPDTGGVSDEAEAPSDVAVGGASSHVNIGEEVVDPPPTSVNAAANSDVSVDTLQPGNTTATSDSGDEPRKEVANSENDISVALSTEEENVKSIDIGAAGAVDSLTSDLADTEKGVTHDDAEESLLAVRSELQKRSNELEQSEQRLLSTREKLSIAVVTC</sequence>
<keyword evidence="3" id="KW-0560">Oxidoreductase</keyword>
<feature type="compositionally biased region" description="Basic residues" evidence="5">
    <location>
        <begin position="104"/>
        <end position="117"/>
    </location>
</feature>
<feature type="coiled-coil region" evidence="4">
    <location>
        <begin position="806"/>
        <end position="833"/>
    </location>
</feature>
<feature type="compositionally biased region" description="Basic residues" evidence="5">
    <location>
        <begin position="480"/>
        <end position="493"/>
    </location>
</feature>